<evidence type="ECO:0000313" key="2">
    <source>
        <dbReference type="Proteomes" id="UP001054889"/>
    </source>
</evidence>
<proteinExistence type="predicted"/>
<evidence type="ECO:0000313" key="1">
    <source>
        <dbReference type="EMBL" id="GJN23527.1"/>
    </source>
</evidence>
<name>A0AAV5EME7_ELECO</name>
<reference evidence="1" key="2">
    <citation type="submission" date="2021-12" db="EMBL/GenBank/DDBJ databases">
        <title>Resequencing data analysis of finger millet.</title>
        <authorList>
            <person name="Hatakeyama M."/>
            <person name="Aluri S."/>
            <person name="Balachadran M.T."/>
            <person name="Sivarajan S.R."/>
            <person name="Poveda L."/>
            <person name="Shimizu-Inatsugi R."/>
            <person name="Schlapbach R."/>
            <person name="Sreeman S.M."/>
            <person name="Shimizu K.K."/>
        </authorList>
    </citation>
    <scope>NUCLEOTIDE SEQUENCE</scope>
</reference>
<dbReference type="AlphaFoldDB" id="A0AAV5EME7"/>
<dbReference type="Proteomes" id="UP001054889">
    <property type="component" value="Unassembled WGS sequence"/>
</dbReference>
<organism evidence="1 2">
    <name type="scientific">Eleusine coracana subsp. coracana</name>
    <dbReference type="NCBI Taxonomy" id="191504"/>
    <lineage>
        <taxon>Eukaryota</taxon>
        <taxon>Viridiplantae</taxon>
        <taxon>Streptophyta</taxon>
        <taxon>Embryophyta</taxon>
        <taxon>Tracheophyta</taxon>
        <taxon>Spermatophyta</taxon>
        <taxon>Magnoliopsida</taxon>
        <taxon>Liliopsida</taxon>
        <taxon>Poales</taxon>
        <taxon>Poaceae</taxon>
        <taxon>PACMAD clade</taxon>
        <taxon>Chloridoideae</taxon>
        <taxon>Cynodonteae</taxon>
        <taxon>Eleusininae</taxon>
        <taxon>Eleusine</taxon>
    </lineage>
</organism>
<sequence length="78" mass="8004">MEQGDLHAVADDGANFPSSSLLHIRVRAGRFDGEARALAGSGAGPNIEAGWFRRSLVGGSEPALGGGDATIARTSLKR</sequence>
<reference evidence="1" key="1">
    <citation type="journal article" date="2018" name="DNA Res.">
        <title>Multiple hybrid de novo genome assembly of finger millet, an orphan allotetraploid crop.</title>
        <authorList>
            <person name="Hatakeyama M."/>
            <person name="Aluri S."/>
            <person name="Balachadran M.T."/>
            <person name="Sivarajan S.R."/>
            <person name="Patrignani A."/>
            <person name="Gruter S."/>
            <person name="Poveda L."/>
            <person name="Shimizu-Inatsugi R."/>
            <person name="Baeten J."/>
            <person name="Francoijs K.J."/>
            <person name="Nataraja K.N."/>
            <person name="Reddy Y.A.N."/>
            <person name="Phadnis S."/>
            <person name="Ravikumar R.L."/>
            <person name="Schlapbach R."/>
            <person name="Sreeman S.M."/>
            <person name="Shimizu K.K."/>
        </authorList>
    </citation>
    <scope>NUCLEOTIDE SEQUENCE</scope>
</reference>
<dbReference type="EMBL" id="BQKI01000076">
    <property type="protein sequence ID" value="GJN23527.1"/>
    <property type="molecule type" value="Genomic_DNA"/>
</dbReference>
<keyword evidence="2" id="KW-1185">Reference proteome</keyword>
<protein>
    <submittedName>
        <fullName evidence="1">Uncharacterized protein</fullName>
    </submittedName>
</protein>
<accession>A0AAV5EME7</accession>
<gene>
    <name evidence="1" type="primary">gb11184</name>
    <name evidence="1" type="ORF">PR202_gb11184</name>
</gene>
<comment type="caution">
    <text evidence="1">The sequence shown here is derived from an EMBL/GenBank/DDBJ whole genome shotgun (WGS) entry which is preliminary data.</text>
</comment>